<dbReference type="Pfam" id="PF07735">
    <property type="entry name" value="FBA_2"/>
    <property type="match status" value="1"/>
</dbReference>
<dbReference type="eggNOG" id="ENOG502TKCM">
    <property type="taxonomic scope" value="Eukaryota"/>
</dbReference>
<feature type="domain" description="Sdz-33 F-box" evidence="1">
    <location>
        <begin position="158"/>
        <end position="213"/>
    </location>
</feature>
<keyword evidence="2" id="KW-1185">Reference proteome</keyword>
<dbReference type="Proteomes" id="UP000095282">
    <property type="component" value="Unplaced"/>
</dbReference>
<evidence type="ECO:0000313" key="3">
    <source>
        <dbReference type="WBParaSite" id="Csp11.Scaffold630.g16747.t1"/>
    </source>
</evidence>
<dbReference type="WBParaSite" id="Csp11.Scaffold630.g16747.t1">
    <property type="protein sequence ID" value="Csp11.Scaffold630.g16747.t1"/>
    <property type="gene ID" value="Csp11.Scaffold630.g16747"/>
</dbReference>
<evidence type="ECO:0000313" key="2">
    <source>
        <dbReference type="Proteomes" id="UP000095282"/>
    </source>
</evidence>
<dbReference type="AlphaFoldDB" id="A0A1I7UK21"/>
<dbReference type="PANTHER" id="PTHR21503">
    <property type="entry name" value="F-BOX-CONTAINING HYPOTHETICAL PROTEIN C.ELEGANS"/>
    <property type="match status" value="1"/>
</dbReference>
<name>A0A1I7UK21_9PELO</name>
<protein>
    <submittedName>
        <fullName evidence="3">FBA_2 domain-containing protein</fullName>
    </submittedName>
</protein>
<organism evidence="2 3">
    <name type="scientific">Caenorhabditis tropicalis</name>
    <dbReference type="NCBI Taxonomy" id="1561998"/>
    <lineage>
        <taxon>Eukaryota</taxon>
        <taxon>Metazoa</taxon>
        <taxon>Ecdysozoa</taxon>
        <taxon>Nematoda</taxon>
        <taxon>Chromadorea</taxon>
        <taxon>Rhabditida</taxon>
        <taxon>Rhabditina</taxon>
        <taxon>Rhabditomorpha</taxon>
        <taxon>Rhabditoidea</taxon>
        <taxon>Rhabditidae</taxon>
        <taxon>Peloderinae</taxon>
        <taxon>Caenorhabditis</taxon>
    </lineage>
</organism>
<sequence>MWISGYSPHPIVIFERHDEQVKTIVTVKETTELQSTENVTVGGHTVLFLKTPENCELYWDDQRVGFEIVVEYICELFTSVPSLFVVDPPLLWILTISNTRLPAVSVSSDMTKEPLFEYLPLSEEECVYLLKSFNSSFLSLSTTFPEDFSYTGSFGIHESVNINDGSWITIDNLISIGETCTTIYLRKTKFTSTDFNLLMKSWFNHKVNALRFLVVEADNFGTDAIFAGFEDELITVEGTMVCENYFGQTFEFPDDIKVLRRDDGMIATAALHSIGPCISIWPNVDSVRADEKGWYKLLPIDNL</sequence>
<accession>A0A1I7UK21</accession>
<reference evidence="3" key="1">
    <citation type="submission" date="2016-11" db="UniProtKB">
        <authorList>
            <consortium name="WormBaseParasite"/>
        </authorList>
    </citation>
    <scope>IDENTIFICATION</scope>
</reference>
<proteinExistence type="predicted"/>
<dbReference type="InterPro" id="IPR012885">
    <property type="entry name" value="F-box_Sdz-33"/>
</dbReference>
<evidence type="ECO:0000259" key="1">
    <source>
        <dbReference type="Pfam" id="PF07735"/>
    </source>
</evidence>